<dbReference type="InterPro" id="IPR003754">
    <property type="entry name" value="4pyrrol_synth_uPrphyn_synth"/>
</dbReference>
<evidence type="ECO:0000259" key="1">
    <source>
        <dbReference type="Pfam" id="PF02602"/>
    </source>
</evidence>
<dbReference type="Gene3D" id="3.40.50.10090">
    <property type="match status" value="1"/>
</dbReference>
<dbReference type="GO" id="GO:0004852">
    <property type="term" value="F:uroporphyrinogen-III synthase activity"/>
    <property type="evidence" value="ECO:0007669"/>
    <property type="project" value="InterPro"/>
</dbReference>
<protein>
    <recommendedName>
        <fullName evidence="1">Tetrapyrrole biosynthesis uroporphyrinogen III synthase domain-containing protein</fullName>
    </recommendedName>
</protein>
<dbReference type="Pfam" id="PF02602">
    <property type="entry name" value="HEM4"/>
    <property type="match status" value="1"/>
</dbReference>
<proteinExistence type="predicted"/>
<sequence length="148" mass="15634">MVGESAEALIAGLLKLRPQGPLLHLRGESGVGNVAQTLTRLGLTTREQVVYRQDLLPFTDQALAALGGPDTVIAPLFSPRTARQFADLAPNAGVLWLAAMSEAVRNPLISLGANAITVAKRPDFDAMVKAVEMLVKQALRVEGGSDAH</sequence>
<feature type="domain" description="Tetrapyrrole biosynthesis uroporphyrinogen III synthase" evidence="1">
    <location>
        <begin position="4"/>
        <end position="128"/>
    </location>
</feature>
<dbReference type="EMBL" id="ONZG01000001">
    <property type="protein sequence ID" value="SPJ26973.1"/>
    <property type="molecule type" value="Genomic_DNA"/>
</dbReference>
<organism evidence="2 3">
    <name type="scientific">Falsiruegeria mediterranea M17</name>
    <dbReference type="NCBI Taxonomy" id="1200281"/>
    <lineage>
        <taxon>Bacteria</taxon>
        <taxon>Pseudomonadati</taxon>
        <taxon>Pseudomonadota</taxon>
        <taxon>Alphaproteobacteria</taxon>
        <taxon>Rhodobacterales</taxon>
        <taxon>Roseobacteraceae</taxon>
        <taxon>Falsiruegeria</taxon>
    </lineage>
</organism>
<dbReference type="CDD" id="cd06578">
    <property type="entry name" value="HemD"/>
    <property type="match status" value="1"/>
</dbReference>
<reference evidence="3" key="1">
    <citation type="submission" date="2018-03" db="EMBL/GenBank/DDBJ databases">
        <authorList>
            <person name="Rodrigo-Torres L."/>
            <person name="Arahal R. D."/>
            <person name="Lucena T."/>
        </authorList>
    </citation>
    <scope>NUCLEOTIDE SEQUENCE [LARGE SCALE GENOMIC DNA]</scope>
    <source>
        <strain evidence="3">CECT 7615</strain>
    </source>
</reference>
<keyword evidence="3" id="KW-1185">Reference proteome</keyword>
<evidence type="ECO:0000313" key="3">
    <source>
        <dbReference type="Proteomes" id="UP000244898"/>
    </source>
</evidence>
<accession>A0A2R8C3Q8</accession>
<evidence type="ECO:0000313" key="2">
    <source>
        <dbReference type="EMBL" id="SPJ26973.1"/>
    </source>
</evidence>
<name>A0A2R8C3Q8_9RHOB</name>
<dbReference type="InterPro" id="IPR036108">
    <property type="entry name" value="4pyrrol_syn_uPrphyn_synt_sf"/>
</dbReference>
<dbReference type="AlphaFoldDB" id="A0A2R8C3Q8"/>
<dbReference type="SUPFAM" id="SSF69618">
    <property type="entry name" value="HemD-like"/>
    <property type="match status" value="1"/>
</dbReference>
<dbReference type="GO" id="GO:0033014">
    <property type="term" value="P:tetrapyrrole biosynthetic process"/>
    <property type="evidence" value="ECO:0007669"/>
    <property type="project" value="InterPro"/>
</dbReference>
<dbReference type="Proteomes" id="UP000244898">
    <property type="component" value="Unassembled WGS sequence"/>
</dbReference>
<gene>
    <name evidence="2" type="ORF">TRM7615_00452</name>
</gene>